<accession>A0A2P7QRP2</accession>
<keyword evidence="3" id="KW-0808">Transferase</keyword>
<dbReference type="Proteomes" id="UP000241167">
    <property type="component" value="Unassembled WGS sequence"/>
</dbReference>
<dbReference type="Gene3D" id="1.10.10.10">
    <property type="entry name" value="Winged helix-like DNA-binding domain superfamily/Winged helix DNA-binding domain"/>
    <property type="match status" value="1"/>
</dbReference>
<dbReference type="InterPro" id="IPR000835">
    <property type="entry name" value="HTH_MarR-typ"/>
</dbReference>
<comment type="caution">
    <text evidence="3">The sequence shown here is derived from an EMBL/GenBank/DDBJ whole genome shotgun (WGS) entry which is preliminary data.</text>
</comment>
<dbReference type="InterPro" id="IPR000600">
    <property type="entry name" value="ROK"/>
</dbReference>
<dbReference type="InterPro" id="IPR043129">
    <property type="entry name" value="ATPase_NBD"/>
</dbReference>
<dbReference type="RefSeq" id="WP_106512786.1">
    <property type="nucleotide sequence ID" value="NZ_PXYI01000003.1"/>
</dbReference>
<dbReference type="EMBL" id="PXYI01000003">
    <property type="protein sequence ID" value="PSJ40635.1"/>
    <property type="molecule type" value="Genomic_DNA"/>
</dbReference>
<keyword evidence="3" id="KW-0418">Kinase</keyword>
<dbReference type="GO" id="GO:0003700">
    <property type="term" value="F:DNA-binding transcription factor activity"/>
    <property type="evidence" value="ECO:0007669"/>
    <property type="project" value="InterPro"/>
</dbReference>
<evidence type="ECO:0000313" key="3">
    <source>
        <dbReference type="EMBL" id="PSJ40635.1"/>
    </source>
</evidence>
<keyword evidence="4" id="KW-1185">Reference proteome</keyword>
<protein>
    <submittedName>
        <fullName evidence="3">Sugar kinase</fullName>
    </submittedName>
</protein>
<dbReference type="PANTHER" id="PTHR18964">
    <property type="entry name" value="ROK (REPRESSOR, ORF, KINASE) FAMILY"/>
    <property type="match status" value="1"/>
</dbReference>
<dbReference type="PANTHER" id="PTHR18964:SF149">
    <property type="entry name" value="BIFUNCTIONAL UDP-N-ACETYLGLUCOSAMINE 2-EPIMERASE_N-ACETYLMANNOSAMINE KINASE"/>
    <property type="match status" value="1"/>
</dbReference>
<dbReference type="SMART" id="SM00419">
    <property type="entry name" value="HTH_CRP"/>
    <property type="match status" value="1"/>
</dbReference>
<name>A0A2P7QRP2_9SPHN</name>
<dbReference type="GO" id="GO:0003677">
    <property type="term" value="F:DNA binding"/>
    <property type="evidence" value="ECO:0007669"/>
    <property type="project" value="InterPro"/>
</dbReference>
<dbReference type="SUPFAM" id="SSF53067">
    <property type="entry name" value="Actin-like ATPase domain"/>
    <property type="match status" value="1"/>
</dbReference>
<sequence length="402" mass="42169">MIDTDSSAPSRLSGTNLERTADHNQRVTLHAIRVAGPCTRAELAEITGLTGPTVANITRRLQADGLIAVAGKRIGLRGQPAIQFKIREDACYAIGLSVDADEGCIVLIDFAGAILALRREPLPGLTVDHVRAFYHQSIGGLLRSGGVGREKILGLGLALPDPGAGTLPDWDGVDMAAMFAAPFPVPVFSDDAAAAAAMGEGLLGLGQTYGSFFYLLIGPRLRGGLVIDGSFVRRDGGQGLEIAPTGSGAGLAAVREGGAPVSFARLSEELEQHGLFLKDLKHGGSYSAEVEECLRGWTEQAASRLATVLEPINCLLNPAAVLLGGKAPEFVFDRLAAKASDLLKQKAAQIPAIAPIVRAAFAHEAIALGAAILPMHHYLLPKSGTLWKTPTDREPARHPKGQ</sequence>
<dbReference type="InterPro" id="IPR036388">
    <property type="entry name" value="WH-like_DNA-bd_sf"/>
</dbReference>
<dbReference type="InterPro" id="IPR012318">
    <property type="entry name" value="HTH_CRP"/>
</dbReference>
<comment type="similarity">
    <text evidence="1">Belongs to the ROK (NagC/XylR) family.</text>
</comment>
<dbReference type="AlphaFoldDB" id="A0A2P7QRP2"/>
<gene>
    <name evidence="3" type="ORF">C7I55_09965</name>
</gene>
<feature type="domain" description="HTH crp-type" evidence="2">
    <location>
        <begin position="30"/>
        <end position="78"/>
    </location>
</feature>
<reference evidence="3 4" key="1">
    <citation type="submission" date="2018-03" db="EMBL/GenBank/DDBJ databases">
        <title>The draft genome of Sphingosinicella sp. GL-C-18.</title>
        <authorList>
            <person name="Liu L."/>
            <person name="Li L."/>
            <person name="Liang L."/>
            <person name="Zhang X."/>
            <person name="Wang T."/>
        </authorList>
    </citation>
    <scope>NUCLEOTIDE SEQUENCE [LARGE SCALE GENOMIC DNA]</scope>
    <source>
        <strain evidence="3 4">GL-C-18</strain>
    </source>
</reference>
<evidence type="ECO:0000256" key="1">
    <source>
        <dbReference type="ARBA" id="ARBA00006479"/>
    </source>
</evidence>
<proteinExistence type="inferred from homology"/>
<dbReference type="Gene3D" id="3.30.420.40">
    <property type="match status" value="2"/>
</dbReference>
<dbReference type="InterPro" id="IPR036390">
    <property type="entry name" value="WH_DNA-bd_sf"/>
</dbReference>
<dbReference type="GO" id="GO:0016301">
    <property type="term" value="F:kinase activity"/>
    <property type="evidence" value="ECO:0007669"/>
    <property type="project" value="UniProtKB-KW"/>
</dbReference>
<dbReference type="SUPFAM" id="SSF46785">
    <property type="entry name" value="Winged helix' DNA-binding domain"/>
    <property type="match status" value="1"/>
</dbReference>
<dbReference type="Pfam" id="PF12802">
    <property type="entry name" value="MarR_2"/>
    <property type="match status" value="1"/>
</dbReference>
<dbReference type="OrthoDB" id="49685at2"/>
<evidence type="ECO:0000259" key="2">
    <source>
        <dbReference type="SMART" id="SM00419"/>
    </source>
</evidence>
<evidence type="ECO:0000313" key="4">
    <source>
        <dbReference type="Proteomes" id="UP000241167"/>
    </source>
</evidence>
<organism evidence="3 4">
    <name type="scientific">Allosphingosinicella deserti</name>
    <dbReference type="NCBI Taxonomy" id="2116704"/>
    <lineage>
        <taxon>Bacteria</taxon>
        <taxon>Pseudomonadati</taxon>
        <taxon>Pseudomonadota</taxon>
        <taxon>Alphaproteobacteria</taxon>
        <taxon>Sphingomonadales</taxon>
        <taxon>Sphingomonadaceae</taxon>
        <taxon>Allosphingosinicella</taxon>
    </lineage>
</organism>